<proteinExistence type="predicted"/>
<dbReference type="Proteomes" id="UP001500979">
    <property type="component" value="Unassembled WGS sequence"/>
</dbReference>
<evidence type="ECO:0000313" key="1">
    <source>
        <dbReference type="EMBL" id="GAA2775009.1"/>
    </source>
</evidence>
<evidence type="ECO:0000313" key="2">
    <source>
        <dbReference type="Proteomes" id="UP001500979"/>
    </source>
</evidence>
<gene>
    <name evidence="1" type="ORF">GCM10010470_03810</name>
</gene>
<dbReference type="EMBL" id="BAAAUX010000002">
    <property type="protein sequence ID" value="GAA2775009.1"/>
    <property type="molecule type" value="Genomic_DNA"/>
</dbReference>
<keyword evidence="2" id="KW-1185">Reference proteome</keyword>
<reference evidence="1 2" key="1">
    <citation type="journal article" date="2019" name="Int. J. Syst. Evol. Microbiol.">
        <title>The Global Catalogue of Microorganisms (GCM) 10K type strain sequencing project: providing services to taxonomists for standard genome sequencing and annotation.</title>
        <authorList>
            <consortium name="The Broad Institute Genomics Platform"/>
            <consortium name="The Broad Institute Genome Sequencing Center for Infectious Disease"/>
            <person name="Wu L."/>
            <person name="Ma J."/>
        </authorList>
    </citation>
    <scope>NUCLEOTIDE SEQUENCE [LARGE SCALE GENOMIC DNA]</scope>
    <source>
        <strain evidence="1 2">JCM 9383</strain>
    </source>
</reference>
<organism evidence="1 2">
    <name type="scientific">Saccharopolyspora taberi</name>
    <dbReference type="NCBI Taxonomy" id="60895"/>
    <lineage>
        <taxon>Bacteria</taxon>
        <taxon>Bacillati</taxon>
        <taxon>Actinomycetota</taxon>
        <taxon>Actinomycetes</taxon>
        <taxon>Pseudonocardiales</taxon>
        <taxon>Pseudonocardiaceae</taxon>
        <taxon>Saccharopolyspora</taxon>
    </lineage>
</organism>
<dbReference type="RefSeq" id="WP_344677556.1">
    <property type="nucleotide sequence ID" value="NZ_BAAAUX010000002.1"/>
</dbReference>
<name>A0ABN3V2D5_9PSEU</name>
<accession>A0ABN3V2D5</accession>
<protein>
    <submittedName>
        <fullName evidence="1">Uncharacterized protein</fullName>
    </submittedName>
</protein>
<comment type="caution">
    <text evidence="1">The sequence shown here is derived from an EMBL/GenBank/DDBJ whole genome shotgun (WGS) entry which is preliminary data.</text>
</comment>
<sequence>MRPCTCLCNQAGHVDRCQGSPEQGLRLPEGWPVLMPSRETCRACYQAAVRATARRS</sequence>